<reference evidence="3" key="1">
    <citation type="submission" date="2019-12" db="UniProtKB">
        <authorList>
            <consortium name="WormBaseParasite"/>
        </authorList>
    </citation>
    <scope>IDENTIFICATION</scope>
</reference>
<protein>
    <submittedName>
        <fullName evidence="3">Uncharacterized protein</fullName>
    </submittedName>
</protein>
<keyword evidence="2" id="KW-1185">Reference proteome</keyword>
<evidence type="ECO:0000256" key="1">
    <source>
        <dbReference type="SAM" id="MobiDB-lite"/>
    </source>
</evidence>
<organism evidence="2 3">
    <name type="scientific">Trichuris muris</name>
    <name type="common">Mouse whipworm</name>
    <dbReference type="NCBI Taxonomy" id="70415"/>
    <lineage>
        <taxon>Eukaryota</taxon>
        <taxon>Metazoa</taxon>
        <taxon>Ecdysozoa</taxon>
        <taxon>Nematoda</taxon>
        <taxon>Enoplea</taxon>
        <taxon>Dorylaimia</taxon>
        <taxon>Trichinellida</taxon>
        <taxon>Trichuridae</taxon>
        <taxon>Trichuris</taxon>
    </lineage>
</organism>
<sequence>MRKNIYLADKRGGWSLVASGEVLANIEQMKVRTPLWALAYGGRFGRSAARRAAQSFYRRATNMHVGGGGDRKITIPVGLQMTKGATCHQRAPGFGVPALGKVRGQLTEQLEPDRSSSAMLKQRPNRRRGGPATLSVQEQLLVSESSPALCRAGGQQGADRHGCPFFCHKRPT</sequence>
<accession>A0A5S6Q6J6</accession>
<dbReference type="AlphaFoldDB" id="A0A5S6Q6J6"/>
<proteinExistence type="predicted"/>
<feature type="region of interest" description="Disordered" evidence="1">
    <location>
        <begin position="108"/>
        <end position="132"/>
    </location>
</feature>
<name>A0A5S6Q6J6_TRIMR</name>
<evidence type="ECO:0000313" key="2">
    <source>
        <dbReference type="Proteomes" id="UP000046395"/>
    </source>
</evidence>
<dbReference type="Proteomes" id="UP000046395">
    <property type="component" value="Unassembled WGS sequence"/>
</dbReference>
<evidence type="ECO:0000313" key="3">
    <source>
        <dbReference type="WBParaSite" id="TMUE_1000002911.1"/>
    </source>
</evidence>
<dbReference type="WBParaSite" id="TMUE_1000002911.1">
    <property type="protein sequence ID" value="TMUE_1000002911.1"/>
    <property type="gene ID" value="WBGene00298538"/>
</dbReference>